<protein>
    <recommendedName>
        <fullName evidence="9">GTP cyclohydrolase-2</fullName>
        <ecNumber evidence="9">3.5.4.25</ecNumber>
    </recommendedName>
    <alternativeName>
        <fullName evidence="9">GTP cyclohydrolase II</fullName>
    </alternativeName>
</protein>
<evidence type="ECO:0000313" key="13">
    <source>
        <dbReference type="Proteomes" id="UP001229244"/>
    </source>
</evidence>
<organism evidence="12 13">
    <name type="scientific">Amorphus orientalis</name>
    <dbReference type="NCBI Taxonomy" id="649198"/>
    <lineage>
        <taxon>Bacteria</taxon>
        <taxon>Pseudomonadati</taxon>
        <taxon>Pseudomonadota</taxon>
        <taxon>Alphaproteobacteria</taxon>
        <taxon>Hyphomicrobiales</taxon>
        <taxon>Amorphaceae</taxon>
        <taxon>Amorphus</taxon>
    </lineage>
</organism>
<evidence type="ECO:0000256" key="10">
    <source>
        <dbReference type="SAM" id="MobiDB-lite"/>
    </source>
</evidence>
<dbReference type="GO" id="GO:0009231">
    <property type="term" value="P:riboflavin biosynthetic process"/>
    <property type="evidence" value="ECO:0007669"/>
    <property type="project" value="UniProtKB-UniRule"/>
</dbReference>
<dbReference type="InterPro" id="IPR032677">
    <property type="entry name" value="GTP_cyclohydro_II"/>
</dbReference>
<feature type="binding site" evidence="9">
    <location>
        <position position="246"/>
    </location>
    <ligand>
        <name>Zn(2+)</name>
        <dbReference type="ChEBI" id="CHEBI:29105"/>
        <note>catalytic</note>
    </ligand>
</feature>
<evidence type="ECO:0000256" key="1">
    <source>
        <dbReference type="ARBA" id="ARBA00004853"/>
    </source>
</evidence>
<evidence type="ECO:0000259" key="11">
    <source>
        <dbReference type="Pfam" id="PF00925"/>
    </source>
</evidence>
<keyword evidence="6 9" id="KW-0862">Zinc</keyword>
<dbReference type="EMBL" id="JAUSUL010000002">
    <property type="protein sequence ID" value="MDQ0315996.1"/>
    <property type="molecule type" value="Genomic_DNA"/>
</dbReference>
<evidence type="ECO:0000256" key="8">
    <source>
        <dbReference type="ARBA" id="ARBA00049295"/>
    </source>
</evidence>
<feature type="domain" description="GTP cyclohydrolase II" evidence="11">
    <location>
        <begin position="186"/>
        <end position="349"/>
    </location>
</feature>
<dbReference type="InterPro" id="IPR036144">
    <property type="entry name" value="RibA-like_sf"/>
</dbReference>
<dbReference type="CDD" id="cd00641">
    <property type="entry name" value="GTP_cyclohydro2"/>
    <property type="match status" value="1"/>
</dbReference>
<keyword evidence="13" id="KW-1185">Reference proteome</keyword>
<comment type="function">
    <text evidence="9">Catalyzes the conversion of GTP to 2,5-diamino-6-ribosylamino-4(3H)-pyrimidinone 5'-phosphate (DARP), formate and pyrophosphate.</text>
</comment>
<comment type="caution">
    <text evidence="12">The sequence shown here is derived from an EMBL/GenBank/DDBJ whole genome shotgun (WGS) entry which is preliminary data.</text>
</comment>
<feature type="active site" description="Nucleophile" evidence="9">
    <location>
        <position position="307"/>
    </location>
</feature>
<evidence type="ECO:0000256" key="7">
    <source>
        <dbReference type="ARBA" id="ARBA00023134"/>
    </source>
</evidence>
<name>A0AAE3VQP0_9HYPH</name>
<dbReference type="EC" id="3.5.4.25" evidence="9"/>
<feature type="binding site" evidence="9">
    <location>
        <position position="244"/>
    </location>
    <ligand>
        <name>Zn(2+)</name>
        <dbReference type="ChEBI" id="CHEBI:29105"/>
        <note>catalytic</note>
    </ligand>
</feature>
<feature type="binding site" evidence="9">
    <location>
        <position position="333"/>
    </location>
    <ligand>
        <name>GTP</name>
        <dbReference type="ChEBI" id="CHEBI:37565"/>
    </ligand>
</feature>
<dbReference type="GO" id="GO:0003935">
    <property type="term" value="F:GTP cyclohydrolase II activity"/>
    <property type="evidence" value="ECO:0007669"/>
    <property type="project" value="UniProtKB-UniRule"/>
</dbReference>
<dbReference type="GO" id="GO:0005525">
    <property type="term" value="F:GTP binding"/>
    <property type="evidence" value="ECO:0007669"/>
    <property type="project" value="UniProtKB-KW"/>
</dbReference>
<feature type="binding site" evidence="9">
    <location>
        <begin position="271"/>
        <end position="273"/>
    </location>
    <ligand>
        <name>GTP</name>
        <dbReference type="ChEBI" id="CHEBI:37565"/>
    </ligand>
</feature>
<feature type="active site" description="Proton acceptor" evidence="9">
    <location>
        <position position="305"/>
    </location>
</feature>
<dbReference type="PANTHER" id="PTHR21327:SF18">
    <property type="entry name" value="3,4-DIHYDROXY-2-BUTANONE 4-PHOSPHATE SYNTHASE"/>
    <property type="match status" value="1"/>
</dbReference>
<gene>
    <name evidence="9" type="primary">ribA</name>
    <name evidence="12" type="ORF">J2S73_002453</name>
</gene>
<dbReference type="Gene3D" id="3.40.50.10990">
    <property type="entry name" value="GTP cyclohydrolase II"/>
    <property type="match status" value="1"/>
</dbReference>
<comment type="pathway">
    <text evidence="1 9">Cofactor biosynthesis; riboflavin biosynthesis; 5-amino-6-(D-ribitylamino)uracil from GTP: step 1/4.</text>
</comment>
<dbReference type="Proteomes" id="UP001229244">
    <property type="component" value="Unassembled WGS sequence"/>
</dbReference>
<evidence type="ECO:0000256" key="3">
    <source>
        <dbReference type="ARBA" id="ARBA00022723"/>
    </source>
</evidence>
<sequence>MTELSGDMAGESETWSGHSKKATTELIQIHRGCADLRAGRPLIVRSGSDAVAVLAVDGLDQTMLDTFRQDVAAEPPHLLVTDRRAAAIGLTAYEATAVSLSPNATPEDLMTLSAGSEVKVGHTTSPGGTAEEAALEIAKCAELLPALIAAPVHPDAASLDPTPLVVNAETALDYRRQVAETLKMVAEAPVPLRGDIDSRFIVFRDIMGGTAVAVMVGQPDPKQPLRVRVHSACATGDIFGSRRCDCGDQLRLALERIDQLGGGCVVYLDQEGRGLGLANKLRAYNLQDLGLDTVDANTALGYHEDERDYTAAGRIVSQLGWRQIVLLTNNPTKIDALRAAGIEVSGRIPVLAPVNAENRRYLEAKAARAGHFLDQLGSGDGPVAAVSSVKAGSRD</sequence>
<accession>A0AAE3VQP0</accession>
<reference evidence="12" key="1">
    <citation type="submission" date="2023-07" db="EMBL/GenBank/DDBJ databases">
        <title>Genomic Encyclopedia of Type Strains, Phase IV (KMG-IV): sequencing the most valuable type-strain genomes for metagenomic binning, comparative biology and taxonomic classification.</title>
        <authorList>
            <person name="Goeker M."/>
        </authorList>
    </citation>
    <scope>NUCLEOTIDE SEQUENCE</scope>
    <source>
        <strain evidence="12">DSM 21202</strain>
    </source>
</reference>
<keyword evidence="5 9" id="KW-0378">Hydrolase</keyword>
<feature type="binding site" evidence="9">
    <location>
        <begin position="228"/>
        <end position="232"/>
    </location>
    <ligand>
        <name>GTP</name>
        <dbReference type="ChEBI" id="CHEBI:37565"/>
    </ligand>
</feature>
<evidence type="ECO:0000256" key="5">
    <source>
        <dbReference type="ARBA" id="ARBA00022801"/>
    </source>
</evidence>
<feature type="region of interest" description="Disordered" evidence="10">
    <location>
        <begin position="1"/>
        <end position="20"/>
    </location>
</feature>
<dbReference type="RefSeq" id="WP_306885823.1">
    <property type="nucleotide sequence ID" value="NZ_JAUSUL010000002.1"/>
</dbReference>
<dbReference type="GO" id="GO:0008270">
    <property type="term" value="F:zinc ion binding"/>
    <property type="evidence" value="ECO:0007669"/>
    <property type="project" value="UniProtKB-UniRule"/>
</dbReference>
<dbReference type="InterPro" id="IPR000926">
    <property type="entry name" value="RibA"/>
</dbReference>
<evidence type="ECO:0000256" key="9">
    <source>
        <dbReference type="HAMAP-Rule" id="MF_00179"/>
    </source>
</evidence>
<keyword evidence="3 9" id="KW-0479">Metal-binding</keyword>
<feature type="binding site" evidence="9">
    <location>
        <position position="328"/>
    </location>
    <ligand>
        <name>GTP</name>
        <dbReference type="ChEBI" id="CHEBI:37565"/>
    </ligand>
</feature>
<proteinExistence type="inferred from homology"/>
<dbReference type="AlphaFoldDB" id="A0AAE3VQP0"/>
<keyword evidence="2 9" id="KW-0686">Riboflavin biosynthesis</keyword>
<dbReference type="HAMAP" id="MF_00179">
    <property type="entry name" value="RibA"/>
    <property type="match status" value="1"/>
</dbReference>
<dbReference type="NCBIfam" id="NF001591">
    <property type="entry name" value="PRK00393.1"/>
    <property type="match status" value="1"/>
</dbReference>
<evidence type="ECO:0000256" key="2">
    <source>
        <dbReference type="ARBA" id="ARBA00022619"/>
    </source>
</evidence>
<dbReference type="Pfam" id="PF00925">
    <property type="entry name" value="GTP_cyclohydro2"/>
    <property type="match status" value="1"/>
</dbReference>
<dbReference type="PANTHER" id="PTHR21327">
    <property type="entry name" value="GTP CYCLOHYDROLASE II-RELATED"/>
    <property type="match status" value="1"/>
</dbReference>
<keyword evidence="7 9" id="KW-0342">GTP-binding</keyword>
<evidence type="ECO:0000313" key="12">
    <source>
        <dbReference type="EMBL" id="MDQ0315996.1"/>
    </source>
</evidence>
<dbReference type="SUPFAM" id="SSF142695">
    <property type="entry name" value="RibA-like"/>
    <property type="match status" value="1"/>
</dbReference>
<feature type="binding site" evidence="9">
    <location>
        <position position="249"/>
    </location>
    <ligand>
        <name>GTP</name>
        <dbReference type="ChEBI" id="CHEBI:37565"/>
    </ligand>
</feature>
<keyword evidence="4 9" id="KW-0547">Nucleotide-binding</keyword>
<dbReference type="GO" id="GO:0005829">
    <property type="term" value="C:cytosol"/>
    <property type="evidence" value="ECO:0007669"/>
    <property type="project" value="TreeGrafter"/>
</dbReference>
<feature type="binding site" evidence="9">
    <location>
        <position position="293"/>
    </location>
    <ligand>
        <name>GTP</name>
        <dbReference type="ChEBI" id="CHEBI:37565"/>
    </ligand>
</feature>
<evidence type="ECO:0000256" key="6">
    <source>
        <dbReference type="ARBA" id="ARBA00022833"/>
    </source>
</evidence>
<comment type="similarity">
    <text evidence="9">Belongs to the GTP cyclohydrolase II family.</text>
</comment>
<comment type="catalytic activity">
    <reaction evidence="8 9">
        <text>GTP + 4 H2O = 2,5-diamino-6-hydroxy-4-(5-phosphoribosylamino)-pyrimidine + formate + 2 phosphate + 3 H(+)</text>
        <dbReference type="Rhea" id="RHEA:23704"/>
        <dbReference type="ChEBI" id="CHEBI:15377"/>
        <dbReference type="ChEBI" id="CHEBI:15378"/>
        <dbReference type="ChEBI" id="CHEBI:15740"/>
        <dbReference type="ChEBI" id="CHEBI:37565"/>
        <dbReference type="ChEBI" id="CHEBI:43474"/>
        <dbReference type="ChEBI" id="CHEBI:58614"/>
        <dbReference type="EC" id="3.5.4.25"/>
    </reaction>
</comment>
<comment type="cofactor">
    <cofactor evidence="9">
        <name>Zn(2+)</name>
        <dbReference type="ChEBI" id="CHEBI:29105"/>
    </cofactor>
    <text evidence="9">Binds 1 zinc ion per subunit.</text>
</comment>
<feature type="binding site" evidence="9">
    <location>
        <position position="233"/>
    </location>
    <ligand>
        <name>Zn(2+)</name>
        <dbReference type="ChEBI" id="CHEBI:29105"/>
        <note>catalytic</note>
    </ligand>
</feature>
<evidence type="ECO:0000256" key="4">
    <source>
        <dbReference type="ARBA" id="ARBA00022741"/>
    </source>
</evidence>